<name>A0ABU9YUK2_9RHOO</name>
<sequence length="359" mass="38749">MKRFSSALIVALAAVTSCAVPVFAQSAARSASSEALQLADNAPDSYTVVKGDTLWDISGRFLKSPWRWPEVWKLNTEQIRNPHWIYPGQVVYLDRKNMTLSLTPGNGGTVKLSPQIHSTPALGPIASVPLQNIQQFLVEPLFTESENPADAGTVIGIQENRVMAGTDETIFARNLSVPNQVAWSVFRPGTPIKDPLSNEVLGYEAIYAGQARVRTPERPPVAAALSVGRVKHEVSVGDRLLPAVDASNFAYVPHAAPADIQARIASIYGGLDETGVNGVVTINAGRNQGIEPGHVAALYRVLGNASYRGPDGGQKVQEIPLPDERYGLLFVFRVFSKLSYAYVLESTRPVRVGDKALAP</sequence>
<keyword evidence="1" id="KW-0732">Signal</keyword>
<dbReference type="InterPro" id="IPR018392">
    <property type="entry name" value="LysM"/>
</dbReference>
<dbReference type="InterPro" id="IPR036779">
    <property type="entry name" value="LysM_dom_sf"/>
</dbReference>
<reference evidence="3 4" key="1">
    <citation type="journal article" date="2018" name="Int. J. Syst. Evol. Microbiol.">
        <title>Uliginosibacterium sediminicola sp. nov., isolated from freshwater sediment.</title>
        <authorList>
            <person name="Hwang W.M."/>
            <person name="Kim S.M."/>
            <person name="Kang K."/>
            <person name="Ahn T.Y."/>
        </authorList>
    </citation>
    <scope>NUCLEOTIDE SEQUENCE [LARGE SCALE GENOMIC DNA]</scope>
    <source>
        <strain evidence="3 4">M1-21</strain>
    </source>
</reference>
<keyword evidence="4" id="KW-1185">Reference proteome</keyword>
<dbReference type="Gene3D" id="3.10.350.10">
    <property type="entry name" value="LysM domain"/>
    <property type="match status" value="1"/>
</dbReference>
<dbReference type="Proteomes" id="UP001410394">
    <property type="component" value="Unassembled WGS sequence"/>
</dbReference>
<comment type="caution">
    <text evidence="3">The sequence shown here is derived from an EMBL/GenBank/DDBJ whole genome shotgun (WGS) entry which is preliminary data.</text>
</comment>
<dbReference type="SUPFAM" id="SSF54106">
    <property type="entry name" value="LysM domain"/>
    <property type="match status" value="1"/>
</dbReference>
<proteinExistence type="predicted"/>
<dbReference type="SMART" id="SM00257">
    <property type="entry name" value="LysM"/>
    <property type="match status" value="1"/>
</dbReference>
<protein>
    <submittedName>
        <fullName evidence="3">LysM peptidoglycan-binding domain-containing protein</fullName>
    </submittedName>
</protein>
<feature type="signal peptide" evidence="1">
    <location>
        <begin position="1"/>
        <end position="24"/>
    </location>
</feature>
<dbReference type="PROSITE" id="PS51782">
    <property type="entry name" value="LYSM"/>
    <property type="match status" value="1"/>
</dbReference>
<feature type="domain" description="LysM" evidence="2">
    <location>
        <begin position="44"/>
        <end position="93"/>
    </location>
</feature>
<dbReference type="EMBL" id="JBDIVE010000001">
    <property type="protein sequence ID" value="MEN3067394.1"/>
    <property type="molecule type" value="Genomic_DNA"/>
</dbReference>
<evidence type="ECO:0000259" key="2">
    <source>
        <dbReference type="PROSITE" id="PS51782"/>
    </source>
</evidence>
<dbReference type="CDD" id="cd00118">
    <property type="entry name" value="LysM"/>
    <property type="match status" value="1"/>
</dbReference>
<dbReference type="InterPro" id="IPR052196">
    <property type="entry name" value="Bact_Kbp"/>
</dbReference>
<accession>A0ABU9YUK2</accession>
<dbReference type="PROSITE" id="PS51257">
    <property type="entry name" value="PROKAR_LIPOPROTEIN"/>
    <property type="match status" value="1"/>
</dbReference>
<dbReference type="PANTHER" id="PTHR34700:SF4">
    <property type="entry name" value="PHAGE-LIKE ELEMENT PBSX PROTEIN XKDP"/>
    <property type="match status" value="1"/>
</dbReference>
<evidence type="ECO:0000313" key="3">
    <source>
        <dbReference type="EMBL" id="MEN3067394.1"/>
    </source>
</evidence>
<dbReference type="Pfam" id="PF01476">
    <property type="entry name" value="LysM"/>
    <property type="match status" value="1"/>
</dbReference>
<evidence type="ECO:0000256" key="1">
    <source>
        <dbReference type="SAM" id="SignalP"/>
    </source>
</evidence>
<evidence type="ECO:0000313" key="4">
    <source>
        <dbReference type="Proteomes" id="UP001410394"/>
    </source>
</evidence>
<dbReference type="PANTHER" id="PTHR34700">
    <property type="entry name" value="POTASSIUM BINDING PROTEIN KBP"/>
    <property type="match status" value="1"/>
</dbReference>
<organism evidence="3 4">
    <name type="scientific">Uliginosibacterium sediminicola</name>
    <dbReference type="NCBI Taxonomy" id="2024550"/>
    <lineage>
        <taxon>Bacteria</taxon>
        <taxon>Pseudomonadati</taxon>
        <taxon>Pseudomonadota</taxon>
        <taxon>Betaproteobacteria</taxon>
        <taxon>Rhodocyclales</taxon>
        <taxon>Zoogloeaceae</taxon>
        <taxon>Uliginosibacterium</taxon>
    </lineage>
</organism>
<feature type="chain" id="PRO_5045923835" evidence="1">
    <location>
        <begin position="25"/>
        <end position="359"/>
    </location>
</feature>
<gene>
    <name evidence="3" type="ORF">ABDB84_02815</name>
</gene>
<dbReference type="RefSeq" id="WP_345918160.1">
    <property type="nucleotide sequence ID" value="NZ_JBDIVE010000001.1"/>
</dbReference>